<evidence type="ECO:0000313" key="7">
    <source>
        <dbReference type="EMBL" id="BAG13742.1"/>
    </source>
</evidence>
<feature type="transmembrane region" description="Helical" evidence="5">
    <location>
        <begin position="108"/>
        <end position="128"/>
    </location>
</feature>
<evidence type="ECO:0000256" key="1">
    <source>
        <dbReference type="ARBA" id="ARBA00004127"/>
    </source>
</evidence>
<evidence type="ECO:0000256" key="5">
    <source>
        <dbReference type="SAM" id="Phobius"/>
    </source>
</evidence>
<keyword evidence="4 5" id="KW-0472">Membrane</keyword>
<evidence type="ECO:0000256" key="2">
    <source>
        <dbReference type="ARBA" id="ARBA00022692"/>
    </source>
</evidence>
<name>B1GZR0_ENDTX</name>
<dbReference type="PANTHER" id="PTHR43826:SF3">
    <property type="entry name" value="GLUCOSE-6-PHOSPHATE EXCHANGER SLC37A4"/>
    <property type="match status" value="1"/>
</dbReference>
<dbReference type="InterPro" id="IPR000849">
    <property type="entry name" value="Sugar_P_transporter"/>
</dbReference>
<evidence type="ECO:0000256" key="4">
    <source>
        <dbReference type="ARBA" id="ARBA00023136"/>
    </source>
</evidence>
<feature type="transmembrane region" description="Helical" evidence="5">
    <location>
        <begin position="37"/>
        <end position="55"/>
    </location>
</feature>
<feature type="transmembrane region" description="Helical" evidence="5">
    <location>
        <begin position="353"/>
        <end position="369"/>
    </location>
</feature>
<comment type="subcellular location">
    <subcellularLocation>
        <location evidence="1">Endomembrane system</location>
        <topology evidence="1">Multi-pass membrane protein</topology>
    </subcellularLocation>
</comment>
<gene>
    <name evidence="7" type="ordered locus">TGRD_258</name>
</gene>
<feature type="transmembrane region" description="Helical" evidence="5">
    <location>
        <begin position="198"/>
        <end position="216"/>
    </location>
</feature>
<dbReference type="HOGENOM" id="CLU_001265_31_0_0"/>
<evidence type="ECO:0000313" key="8">
    <source>
        <dbReference type="Proteomes" id="UP000001691"/>
    </source>
</evidence>
<evidence type="ECO:0000259" key="6">
    <source>
        <dbReference type="PROSITE" id="PS50850"/>
    </source>
</evidence>
<feature type="transmembrane region" description="Helical" evidence="5">
    <location>
        <begin position="329"/>
        <end position="347"/>
    </location>
</feature>
<dbReference type="EMBL" id="AP009510">
    <property type="protein sequence ID" value="BAG13742.1"/>
    <property type="molecule type" value="Genomic_DNA"/>
</dbReference>
<dbReference type="PIRSF" id="PIRSF002808">
    <property type="entry name" value="Hexose_phosphate_transp"/>
    <property type="match status" value="1"/>
</dbReference>
<evidence type="ECO:0000256" key="3">
    <source>
        <dbReference type="ARBA" id="ARBA00022989"/>
    </source>
</evidence>
<keyword evidence="8" id="KW-1185">Reference proteome</keyword>
<dbReference type="GO" id="GO:0061513">
    <property type="term" value="F:glucose 6-phosphate:phosphate antiporter activity"/>
    <property type="evidence" value="ECO:0007669"/>
    <property type="project" value="TreeGrafter"/>
</dbReference>
<keyword evidence="2 5" id="KW-0812">Transmembrane</keyword>
<dbReference type="AlphaFoldDB" id="B1GZR0"/>
<dbReference type="GO" id="GO:0035435">
    <property type="term" value="P:phosphate ion transmembrane transport"/>
    <property type="evidence" value="ECO:0007669"/>
    <property type="project" value="TreeGrafter"/>
</dbReference>
<reference evidence="8" key="1">
    <citation type="journal article" date="2008" name="Proc. Natl. Acad. Sci. U.S.A.">
        <title>Complete genome of the uncultured termite group 1 bacteria in a single host protist cell.</title>
        <authorList>
            <person name="Hongoh Y."/>
            <person name="Sharma V.K."/>
            <person name="Prakash T."/>
            <person name="Noda S."/>
            <person name="Taylor T.D."/>
            <person name="Kudo T."/>
            <person name="Sakaki Y."/>
            <person name="Toyoda A."/>
            <person name="Hattori M."/>
            <person name="Ohkuma M."/>
        </authorList>
    </citation>
    <scope>NUCLEOTIDE SEQUENCE [LARGE SCALE GENOMIC DNA]</scope>
    <source>
        <strain evidence="8">Rs-D17 genomovar Ri2008</strain>
    </source>
</reference>
<sequence>MKLALSTLAVALAGMKPLPDAKNPLTDEKQIAKQYKRWRIRMFSGMYVGYVMYYFTRKNLTYAAPSVMKKFDITMGELGTISSVSYITYAIGKFLSGIVADKCNIRTFMALGLIGSSLVNLFFGFLPSLPLLTLFWGINGGLQSMGFPPVAKGLVYWFSPKERATKWTLWSSSHTVGTAIGGIVTGLCIAIGDWHAVFYIPGIIGIITGIGLLFTLTDKPACIGLPPIEVYKKDIIPIKKQNNLFHWQILTKYVFGNPFLWSLAMSYIFIYYIRFATLDWTTKFMADRGIGNARAAFLLSSMPLVGTLGGISSGWIADRFFKGRCTPVNLIYLFCLIFSLVGMYYFINATTPIWIMITFLSLVGFFIDGPQNLVGGVQTSRLTVQESVSAACGFTGMFGYVGAALSGFGVALLVGKYGWHGFFVSCIISCIIAMFFIALTWKKEATDIKLSQ</sequence>
<dbReference type="KEGG" id="rsd:TGRD_258"/>
<dbReference type="InterPro" id="IPR011701">
    <property type="entry name" value="MFS"/>
</dbReference>
<feature type="transmembrane region" description="Helical" evidence="5">
    <location>
        <begin position="419"/>
        <end position="441"/>
    </location>
</feature>
<keyword evidence="3 5" id="KW-1133">Transmembrane helix</keyword>
<accession>B1GZR0</accession>
<feature type="transmembrane region" description="Helical" evidence="5">
    <location>
        <begin position="169"/>
        <end position="192"/>
    </location>
</feature>
<feature type="transmembrane region" description="Helical" evidence="5">
    <location>
        <begin position="253"/>
        <end position="273"/>
    </location>
</feature>
<dbReference type="GO" id="GO:0012505">
    <property type="term" value="C:endomembrane system"/>
    <property type="evidence" value="ECO:0007669"/>
    <property type="project" value="UniProtKB-SubCell"/>
</dbReference>
<feature type="transmembrane region" description="Helical" evidence="5">
    <location>
        <begin position="390"/>
        <end position="413"/>
    </location>
</feature>
<feature type="transmembrane region" description="Helical" evidence="5">
    <location>
        <begin position="134"/>
        <end position="157"/>
    </location>
</feature>
<proteinExistence type="predicted"/>
<dbReference type="SUPFAM" id="SSF103473">
    <property type="entry name" value="MFS general substrate transporter"/>
    <property type="match status" value="1"/>
</dbReference>
<dbReference type="Gene3D" id="1.20.1250.20">
    <property type="entry name" value="MFS general substrate transporter like domains"/>
    <property type="match status" value="2"/>
</dbReference>
<dbReference type="PATRIC" id="fig|471821.5.peg.390"/>
<feature type="domain" description="Major facilitator superfamily (MFS) profile" evidence="6">
    <location>
        <begin position="42"/>
        <end position="444"/>
    </location>
</feature>
<organism evidence="7 8">
    <name type="scientific">Endomicrobium trichonymphae</name>
    <dbReference type="NCBI Taxonomy" id="1408204"/>
    <lineage>
        <taxon>Bacteria</taxon>
        <taxon>Pseudomonadati</taxon>
        <taxon>Elusimicrobiota</taxon>
        <taxon>Endomicrobiia</taxon>
        <taxon>Endomicrobiales</taxon>
        <taxon>Endomicrobiaceae</taxon>
        <taxon>Candidatus Endomicrobiellum</taxon>
    </lineage>
</organism>
<protein>
    <submittedName>
        <fullName evidence="7">Glucose 6-phosphate permease</fullName>
    </submittedName>
</protein>
<dbReference type="Pfam" id="PF07690">
    <property type="entry name" value="MFS_1"/>
    <property type="match status" value="1"/>
</dbReference>
<dbReference type="InterPro" id="IPR036259">
    <property type="entry name" value="MFS_trans_sf"/>
</dbReference>
<dbReference type="PANTHER" id="PTHR43826">
    <property type="entry name" value="GLUCOSE-6-PHOSPHATE EXCHANGER SLC37A4"/>
    <property type="match status" value="1"/>
</dbReference>
<dbReference type="Proteomes" id="UP000001691">
    <property type="component" value="Chromosome"/>
</dbReference>
<dbReference type="InterPro" id="IPR051337">
    <property type="entry name" value="OPA_Antiporter"/>
</dbReference>
<dbReference type="PROSITE" id="PS50850">
    <property type="entry name" value="MFS"/>
    <property type="match status" value="1"/>
</dbReference>
<feature type="transmembrane region" description="Helical" evidence="5">
    <location>
        <begin position="293"/>
        <end position="317"/>
    </location>
</feature>
<dbReference type="InterPro" id="IPR020846">
    <property type="entry name" value="MFS_dom"/>
</dbReference>
<dbReference type="GO" id="GO:0005886">
    <property type="term" value="C:plasma membrane"/>
    <property type="evidence" value="ECO:0007669"/>
    <property type="project" value="TreeGrafter"/>
</dbReference>